<evidence type="ECO:0000313" key="2">
    <source>
        <dbReference type="Proteomes" id="UP000019062"/>
    </source>
</evidence>
<protein>
    <submittedName>
        <fullName evidence="1">Uncharacterized protein</fullName>
    </submittedName>
</protein>
<comment type="caution">
    <text evidence="1">The sequence shown here is derived from an EMBL/GenBank/DDBJ whole genome shotgun (WGS) entry which is preliminary data.</text>
</comment>
<reference evidence="1 2" key="1">
    <citation type="journal article" date="2014" name="BMC Genomics">
        <title>Genomic comparison of sporeforming bacilli isolated from milk.</title>
        <authorList>
            <person name="Moreno Switt A.I."/>
            <person name="Andrus A.D."/>
            <person name="Ranieri M.L."/>
            <person name="Orsi R.H."/>
            <person name="Ivy R."/>
            <person name="den Bakker H.C."/>
            <person name="Martin N.H."/>
            <person name="Wiedmann M."/>
            <person name="Boor K.J."/>
        </authorList>
    </citation>
    <scope>NUCLEOTIDE SEQUENCE [LARGE SCALE GENOMIC DNA]</scope>
    <source>
        <strain evidence="1 2">FSL R5-213</strain>
    </source>
</reference>
<dbReference type="RefSeq" id="WP_038186929.1">
    <property type="nucleotide sequence ID" value="NZ_ASQA01000034.1"/>
</dbReference>
<name>W4ENZ4_9BACL</name>
<evidence type="ECO:0000313" key="1">
    <source>
        <dbReference type="EMBL" id="ETT82305.1"/>
    </source>
</evidence>
<proteinExistence type="predicted"/>
<organism evidence="1 2">
    <name type="scientific">Viridibacillus arenosi FSL R5-213</name>
    <dbReference type="NCBI Taxonomy" id="1227360"/>
    <lineage>
        <taxon>Bacteria</taxon>
        <taxon>Bacillati</taxon>
        <taxon>Bacillota</taxon>
        <taxon>Bacilli</taxon>
        <taxon>Bacillales</taxon>
        <taxon>Caryophanaceae</taxon>
        <taxon>Viridibacillus</taxon>
    </lineage>
</organism>
<sequence>MSCNCGSDIPNILIVEADYADPIWCGECRFNLDLDDFNLPKDLLNKLSNWSEDYGDWIDWETDKRFSNANTLISQHNIVGLKLTEKIRVELGENYTITFSPTK</sequence>
<dbReference type="Proteomes" id="UP000019062">
    <property type="component" value="Unassembled WGS sequence"/>
</dbReference>
<dbReference type="AlphaFoldDB" id="W4ENZ4"/>
<dbReference type="EMBL" id="ASQA01000034">
    <property type="protein sequence ID" value="ETT82305.1"/>
    <property type="molecule type" value="Genomic_DNA"/>
</dbReference>
<accession>W4ENZ4</accession>
<keyword evidence="2" id="KW-1185">Reference proteome</keyword>
<gene>
    <name evidence="1" type="ORF">C176_14982</name>
</gene>